<dbReference type="Proteomes" id="UP001499854">
    <property type="component" value="Unassembled WGS sequence"/>
</dbReference>
<proteinExistence type="predicted"/>
<reference evidence="2" key="1">
    <citation type="journal article" date="2019" name="Int. J. Syst. Evol. Microbiol.">
        <title>The Global Catalogue of Microorganisms (GCM) 10K type strain sequencing project: providing services to taxonomists for standard genome sequencing and annotation.</title>
        <authorList>
            <consortium name="The Broad Institute Genomics Platform"/>
            <consortium name="The Broad Institute Genome Sequencing Center for Infectious Disease"/>
            <person name="Wu L."/>
            <person name="Ma J."/>
        </authorList>
    </citation>
    <scope>NUCLEOTIDE SEQUENCE [LARGE SCALE GENOMIC DNA]</scope>
    <source>
        <strain evidence="2">JCM 16013</strain>
    </source>
</reference>
<dbReference type="EMBL" id="BAAAQM010000038">
    <property type="protein sequence ID" value="GAA1986944.1"/>
    <property type="molecule type" value="Genomic_DNA"/>
</dbReference>
<protein>
    <submittedName>
        <fullName evidence="1">DUF6084 family protein</fullName>
    </submittedName>
</protein>
<comment type="caution">
    <text evidence="1">The sequence shown here is derived from an EMBL/GenBank/DDBJ whole genome shotgun (WGS) entry which is preliminary data.</text>
</comment>
<accession>A0ABP5DV77</accession>
<gene>
    <name evidence="1" type="ORF">GCM10009838_56980</name>
</gene>
<dbReference type="Pfam" id="PF19562">
    <property type="entry name" value="DUF6084"/>
    <property type="match status" value="1"/>
</dbReference>
<dbReference type="RefSeq" id="WP_344660212.1">
    <property type="nucleotide sequence ID" value="NZ_BAAAQM010000038.1"/>
</dbReference>
<evidence type="ECO:0000313" key="1">
    <source>
        <dbReference type="EMBL" id="GAA1986944.1"/>
    </source>
</evidence>
<name>A0ABP5DV77_9ACTN</name>
<dbReference type="InterPro" id="IPR045730">
    <property type="entry name" value="DUF6084"/>
</dbReference>
<sequence>MTDLAFTVLDISPEPYAAAPNLFARLRITESSGEPVHAIALRCQVRIEPRRRAYTAEEKTDLADLFGVASRWGETLRPVLWTQTSTMVPGFTGSADVDLPLPCTYDFEVAAAKYLQALGGGEVPLSLLFSGTVFTRGLTGFGVEQIPWHLEAAHRMPVRVWRELMDAYFPNSGWIRLDRETLRRLGRFRSERAMTDWGQVFDALLPAEELEGSL</sequence>
<evidence type="ECO:0000313" key="2">
    <source>
        <dbReference type="Proteomes" id="UP001499854"/>
    </source>
</evidence>
<organism evidence="1 2">
    <name type="scientific">Catenulispora subtropica</name>
    <dbReference type="NCBI Taxonomy" id="450798"/>
    <lineage>
        <taxon>Bacteria</taxon>
        <taxon>Bacillati</taxon>
        <taxon>Actinomycetota</taxon>
        <taxon>Actinomycetes</taxon>
        <taxon>Catenulisporales</taxon>
        <taxon>Catenulisporaceae</taxon>
        <taxon>Catenulispora</taxon>
    </lineage>
</organism>
<keyword evidence="2" id="KW-1185">Reference proteome</keyword>